<dbReference type="PANTHER" id="PTHR39639:SF1">
    <property type="entry name" value="DUF262 DOMAIN-CONTAINING PROTEIN"/>
    <property type="match status" value="1"/>
</dbReference>
<name>E1K2D4_SOLFR</name>
<dbReference type="Pfam" id="PF03235">
    <property type="entry name" value="GmrSD_N"/>
    <property type="match status" value="1"/>
</dbReference>
<evidence type="ECO:0000259" key="1">
    <source>
        <dbReference type="Pfam" id="PF03235"/>
    </source>
</evidence>
<reference evidence="2 3" key="1">
    <citation type="submission" date="2010-08" db="EMBL/GenBank/DDBJ databases">
        <title>The draft genome of Desulfovibrio fructosovorans JJ.</title>
        <authorList>
            <consortium name="US DOE Joint Genome Institute (JGI-PGF)"/>
            <person name="Lucas S."/>
            <person name="Copeland A."/>
            <person name="Lapidus A."/>
            <person name="Cheng J.-F."/>
            <person name="Bruce D."/>
            <person name="Goodwin L."/>
            <person name="Pitluck S."/>
            <person name="Land M.L."/>
            <person name="Hauser L."/>
            <person name="Chang Y.-J."/>
            <person name="Jeffries C."/>
            <person name="Wall J.D."/>
            <person name="Stahl D.A."/>
            <person name="Arkin A.P."/>
            <person name="Dehal P."/>
            <person name="Stolyar S.M."/>
            <person name="Hazen T.C."/>
            <person name="Woyke T.J."/>
        </authorList>
    </citation>
    <scope>NUCLEOTIDE SEQUENCE [LARGE SCALE GENOMIC DNA]</scope>
    <source>
        <strain evidence="2 3">JJ</strain>
    </source>
</reference>
<accession>E1K2D4</accession>
<gene>
    <name evidence="2" type="ORF">DesfrDRAFT_4034</name>
</gene>
<comment type="caution">
    <text evidence="2">The sequence shown here is derived from an EMBL/GenBank/DDBJ whole genome shotgun (WGS) entry which is preliminary data.</text>
</comment>
<dbReference type="PANTHER" id="PTHR39639">
    <property type="entry name" value="CHROMOSOME 16, WHOLE GENOME SHOTGUN SEQUENCE"/>
    <property type="match status" value="1"/>
</dbReference>
<dbReference type="InterPro" id="IPR004919">
    <property type="entry name" value="GmrSD_N"/>
</dbReference>
<dbReference type="RefSeq" id="WP_005997009.1">
    <property type="nucleotide sequence ID" value="NZ_AECZ01000055.1"/>
</dbReference>
<evidence type="ECO:0000313" key="3">
    <source>
        <dbReference type="Proteomes" id="UP000006250"/>
    </source>
</evidence>
<evidence type="ECO:0000313" key="2">
    <source>
        <dbReference type="EMBL" id="EFL49220.1"/>
    </source>
</evidence>
<organism evidence="2 3">
    <name type="scientific">Solidesulfovibrio fructosivorans JJ]</name>
    <dbReference type="NCBI Taxonomy" id="596151"/>
    <lineage>
        <taxon>Bacteria</taxon>
        <taxon>Pseudomonadati</taxon>
        <taxon>Thermodesulfobacteriota</taxon>
        <taxon>Desulfovibrionia</taxon>
        <taxon>Desulfovibrionales</taxon>
        <taxon>Desulfovibrionaceae</taxon>
        <taxon>Solidesulfovibrio</taxon>
    </lineage>
</organism>
<dbReference type="OrthoDB" id="9787127at2"/>
<dbReference type="EMBL" id="AECZ01000055">
    <property type="protein sequence ID" value="EFL49220.1"/>
    <property type="molecule type" value="Genomic_DNA"/>
</dbReference>
<proteinExistence type="predicted"/>
<protein>
    <recommendedName>
        <fullName evidence="1">GmrSD restriction endonucleases N-terminal domain-containing protein</fullName>
    </recommendedName>
</protein>
<dbReference type="eggNOG" id="COG1479">
    <property type="taxonomic scope" value="Bacteria"/>
</dbReference>
<dbReference type="STRING" id="596151.DesfrDRAFT_4034"/>
<feature type="domain" description="GmrSD restriction endonucleases N-terminal" evidence="1">
    <location>
        <begin position="52"/>
        <end position="200"/>
    </location>
</feature>
<dbReference type="Proteomes" id="UP000006250">
    <property type="component" value="Unassembled WGS sequence"/>
</dbReference>
<dbReference type="AlphaFoldDB" id="E1K2D4"/>
<sequence length="395" mass="46401">MASRKYDINEFEEEEGKDYLTKGSPEPIEEIYKKGKFRVVYQTNTFFLPQLRDLIRNKSILNIRPEYQRRLRWDNKRKSLLIESLLMNIPIPPLFFYENKMATYEVMDGQQRLNAIDEFFNNDFKLTGLEVFGQLKGKQYGELHPVIKKGLDRASLSSIILLLESDDTERDPYLIRRYVFKRLNTGGQKLNDQEIRNCIYAGEFNNLITSLSRNSLFTKAWDIPPFNEIDIDRSYEDPKRKNNTLYRNMHDCQLILRFFALKDEENIKGSMKSMLDRCMQKNLNITPEEKLNYEYIFLECLELAHLIFNRRPFKIKTGKVEKVSAPLYDATMVSLSKFLKNKSTLIEKKAFINERLQKALNNANDYEILVGRGNTASAIKKRIELLSGIFKLAIS</sequence>
<keyword evidence="3" id="KW-1185">Reference proteome</keyword>